<reference evidence="2 3" key="1">
    <citation type="submission" date="2023-07" db="EMBL/GenBank/DDBJ databases">
        <title>Sequencing the genomes of 1000 actinobacteria strains.</title>
        <authorList>
            <person name="Klenk H.-P."/>
        </authorList>
    </citation>
    <scope>NUCLEOTIDE SEQUENCE [LARGE SCALE GENOMIC DNA]</scope>
    <source>
        <strain evidence="2 3">DSM 46740</strain>
    </source>
</reference>
<evidence type="ECO:0000313" key="3">
    <source>
        <dbReference type="Proteomes" id="UP001225356"/>
    </source>
</evidence>
<protein>
    <submittedName>
        <fullName evidence="2">Transcriptional regulator with XRE-family HTH domain</fullName>
    </submittedName>
</protein>
<dbReference type="PROSITE" id="PS50943">
    <property type="entry name" value="HTH_CROC1"/>
    <property type="match status" value="1"/>
</dbReference>
<dbReference type="RefSeq" id="WP_307555840.1">
    <property type="nucleotide sequence ID" value="NZ_JAUSQU010000001.1"/>
</dbReference>
<dbReference type="Pfam" id="PF13560">
    <property type="entry name" value="HTH_31"/>
    <property type="match status" value="1"/>
</dbReference>
<dbReference type="InterPro" id="IPR041413">
    <property type="entry name" value="MLTR_LBD"/>
</dbReference>
<dbReference type="SUPFAM" id="SSF47413">
    <property type="entry name" value="lambda repressor-like DNA-binding domains"/>
    <property type="match status" value="1"/>
</dbReference>
<dbReference type="Proteomes" id="UP001225356">
    <property type="component" value="Unassembled WGS sequence"/>
</dbReference>
<keyword evidence="3" id="KW-1185">Reference proteome</keyword>
<evidence type="ECO:0000259" key="1">
    <source>
        <dbReference type="PROSITE" id="PS50943"/>
    </source>
</evidence>
<evidence type="ECO:0000313" key="2">
    <source>
        <dbReference type="EMBL" id="MDP9842030.1"/>
    </source>
</evidence>
<gene>
    <name evidence="2" type="ORF">J2853_001241</name>
</gene>
<dbReference type="Gene3D" id="1.10.260.40">
    <property type="entry name" value="lambda repressor-like DNA-binding domains"/>
    <property type="match status" value="1"/>
</dbReference>
<dbReference type="Gene3D" id="3.30.450.180">
    <property type="match status" value="1"/>
</dbReference>
<dbReference type="CDD" id="cd00093">
    <property type="entry name" value="HTH_XRE"/>
    <property type="match status" value="1"/>
</dbReference>
<proteinExistence type="predicted"/>
<name>A0ABT9Q6K6_9ACTN</name>
<dbReference type="PANTHER" id="PTHR35010:SF2">
    <property type="entry name" value="BLL4672 PROTEIN"/>
    <property type="match status" value="1"/>
</dbReference>
<comment type="caution">
    <text evidence="2">The sequence shown here is derived from an EMBL/GenBank/DDBJ whole genome shotgun (WGS) entry which is preliminary data.</text>
</comment>
<accession>A0ABT9Q6K6</accession>
<dbReference type="PANTHER" id="PTHR35010">
    <property type="entry name" value="BLL4672 PROTEIN-RELATED"/>
    <property type="match status" value="1"/>
</dbReference>
<dbReference type="SMART" id="SM00530">
    <property type="entry name" value="HTH_XRE"/>
    <property type="match status" value="1"/>
</dbReference>
<organism evidence="2 3">
    <name type="scientific">Streptosporangium lutulentum</name>
    <dbReference type="NCBI Taxonomy" id="1461250"/>
    <lineage>
        <taxon>Bacteria</taxon>
        <taxon>Bacillati</taxon>
        <taxon>Actinomycetota</taxon>
        <taxon>Actinomycetes</taxon>
        <taxon>Streptosporangiales</taxon>
        <taxon>Streptosporangiaceae</taxon>
        <taxon>Streptosporangium</taxon>
    </lineage>
</organism>
<dbReference type="InterPro" id="IPR010982">
    <property type="entry name" value="Lambda_DNA-bd_dom_sf"/>
</dbReference>
<dbReference type="InterPro" id="IPR001387">
    <property type="entry name" value="Cro/C1-type_HTH"/>
</dbReference>
<dbReference type="EMBL" id="JAUSQU010000001">
    <property type="protein sequence ID" value="MDP9842030.1"/>
    <property type="molecule type" value="Genomic_DNA"/>
</dbReference>
<dbReference type="Pfam" id="PF17765">
    <property type="entry name" value="MLTR_LBD"/>
    <property type="match status" value="1"/>
</dbReference>
<sequence>MDSDNLLGEFLRARREVTAPRQVGLLHSGPRRTPGLRREELAMLAGVSTDYYIRLEQGRERHPSERVLASLAQVLSLGPDAATHLYELAHPRPRQPRVTGETERVGPELLRLMRGWPDTPALVFGRWMDVLATNALAAALYDGLEHADNLVRLVFLEPAAREFYRDWEKVARGKVAHLRAAAGADLGHPYLTALVDELSFESADFRRMWARHDISGKTREAKRFRHRDVGDLTLTSEVFGINSAPGQQLIVFQADPGSPSEQALVLLGSLAVMTG</sequence>
<feature type="domain" description="HTH cro/C1-type" evidence="1">
    <location>
        <begin position="35"/>
        <end position="82"/>
    </location>
</feature>